<name>U5D203_AMBTC</name>
<proteinExistence type="predicted"/>
<organism evidence="1 2">
    <name type="scientific">Amborella trichopoda</name>
    <dbReference type="NCBI Taxonomy" id="13333"/>
    <lineage>
        <taxon>Eukaryota</taxon>
        <taxon>Viridiplantae</taxon>
        <taxon>Streptophyta</taxon>
        <taxon>Embryophyta</taxon>
        <taxon>Tracheophyta</taxon>
        <taxon>Spermatophyta</taxon>
        <taxon>Magnoliopsida</taxon>
        <taxon>Amborellales</taxon>
        <taxon>Amborellaceae</taxon>
        <taxon>Amborella</taxon>
    </lineage>
</organism>
<evidence type="ECO:0000313" key="1">
    <source>
        <dbReference type="EMBL" id="ERN16270.1"/>
    </source>
</evidence>
<sequence>MSGNSRMIDLLGSHSVTPYVYHYTRTLAPIHIQAVRLLGWSEYGTVEHVSRSRNRYTDCLACYSLPGFLHSLFGSLHAYALHLQPSILVAPHPSIQLLKSALA</sequence>
<dbReference type="EMBL" id="KI392467">
    <property type="protein sequence ID" value="ERN16270.1"/>
    <property type="molecule type" value="Genomic_DNA"/>
</dbReference>
<dbReference type="Proteomes" id="UP000017836">
    <property type="component" value="Unassembled WGS sequence"/>
</dbReference>
<gene>
    <name evidence="1" type="ORF">AMTR_s00063p00172080</name>
</gene>
<dbReference type="Gramene" id="ERN16270">
    <property type="protein sequence ID" value="ERN16270"/>
    <property type="gene ID" value="AMTR_s00063p00172080"/>
</dbReference>
<accession>U5D203</accession>
<dbReference type="HOGENOM" id="CLU_2267402_0_0_1"/>
<evidence type="ECO:0000313" key="2">
    <source>
        <dbReference type="Proteomes" id="UP000017836"/>
    </source>
</evidence>
<protein>
    <submittedName>
        <fullName evidence="1">Uncharacterized protein</fullName>
    </submittedName>
</protein>
<dbReference type="AlphaFoldDB" id="U5D203"/>
<reference evidence="2" key="1">
    <citation type="journal article" date="2013" name="Science">
        <title>The Amborella genome and the evolution of flowering plants.</title>
        <authorList>
            <consortium name="Amborella Genome Project"/>
        </authorList>
    </citation>
    <scope>NUCLEOTIDE SEQUENCE [LARGE SCALE GENOMIC DNA]</scope>
</reference>
<keyword evidence="2" id="KW-1185">Reference proteome</keyword>